<feature type="compositionally biased region" description="Basic residues" evidence="1">
    <location>
        <begin position="26"/>
        <end position="38"/>
    </location>
</feature>
<evidence type="ECO:0000313" key="2">
    <source>
        <dbReference type="EMBL" id="KAH6898542.1"/>
    </source>
</evidence>
<keyword evidence="3" id="KW-1185">Reference proteome</keyword>
<reference evidence="2 3" key="1">
    <citation type="journal article" date="2021" name="Nat. Commun.">
        <title>Genetic determinants of endophytism in the Arabidopsis root mycobiome.</title>
        <authorList>
            <person name="Mesny F."/>
            <person name="Miyauchi S."/>
            <person name="Thiergart T."/>
            <person name="Pickel B."/>
            <person name="Atanasova L."/>
            <person name="Karlsson M."/>
            <person name="Huettel B."/>
            <person name="Barry K.W."/>
            <person name="Haridas S."/>
            <person name="Chen C."/>
            <person name="Bauer D."/>
            <person name="Andreopoulos W."/>
            <person name="Pangilinan J."/>
            <person name="LaButti K."/>
            <person name="Riley R."/>
            <person name="Lipzen A."/>
            <person name="Clum A."/>
            <person name="Drula E."/>
            <person name="Henrissat B."/>
            <person name="Kohler A."/>
            <person name="Grigoriev I.V."/>
            <person name="Martin F.M."/>
            <person name="Hacquard S."/>
        </authorList>
    </citation>
    <scope>NUCLEOTIDE SEQUENCE [LARGE SCALE GENOMIC DNA]</scope>
    <source>
        <strain evidence="2 3">MPI-CAGE-CH-0241</strain>
    </source>
</reference>
<feature type="region of interest" description="Disordered" evidence="1">
    <location>
        <begin position="1"/>
        <end position="68"/>
    </location>
</feature>
<comment type="caution">
    <text evidence="2">The sequence shown here is derived from an EMBL/GenBank/DDBJ whole genome shotgun (WGS) entry which is preliminary data.</text>
</comment>
<organism evidence="2 3">
    <name type="scientific">Thelonectria olida</name>
    <dbReference type="NCBI Taxonomy" id="1576542"/>
    <lineage>
        <taxon>Eukaryota</taxon>
        <taxon>Fungi</taxon>
        <taxon>Dikarya</taxon>
        <taxon>Ascomycota</taxon>
        <taxon>Pezizomycotina</taxon>
        <taxon>Sordariomycetes</taxon>
        <taxon>Hypocreomycetidae</taxon>
        <taxon>Hypocreales</taxon>
        <taxon>Nectriaceae</taxon>
        <taxon>Thelonectria</taxon>
    </lineage>
</organism>
<evidence type="ECO:0000313" key="3">
    <source>
        <dbReference type="Proteomes" id="UP000777438"/>
    </source>
</evidence>
<feature type="compositionally biased region" description="Polar residues" evidence="1">
    <location>
        <begin position="1"/>
        <end position="24"/>
    </location>
</feature>
<name>A0A9P8WGF6_9HYPO</name>
<feature type="compositionally biased region" description="Low complexity" evidence="1">
    <location>
        <begin position="46"/>
        <end position="58"/>
    </location>
</feature>
<dbReference type="AlphaFoldDB" id="A0A9P8WGF6"/>
<proteinExistence type="predicted"/>
<feature type="compositionally biased region" description="Basic and acidic residues" evidence="1">
    <location>
        <begin position="705"/>
        <end position="723"/>
    </location>
</feature>
<dbReference type="OrthoDB" id="5144858at2759"/>
<protein>
    <recommendedName>
        <fullName evidence="4">Pt repeat family protein</fullName>
    </recommendedName>
</protein>
<feature type="compositionally biased region" description="Polar residues" evidence="1">
    <location>
        <begin position="532"/>
        <end position="548"/>
    </location>
</feature>
<feature type="compositionally biased region" description="Low complexity" evidence="1">
    <location>
        <begin position="831"/>
        <end position="858"/>
    </location>
</feature>
<feature type="region of interest" description="Disordered" evidence="1">
    <location>
        <begin position="524"/>
        <end position="566"/>
    </location>
</feature>
<sequence>MPLRRPSTSDGQSVASSSPSSTFGSVKRRFPLLGRKKNRNSDLIRPSTGLPTSLSTTAPPSPSSPKVKKPCLRVHVQIHFEAPLKQEHVRDYEASPQLQASDRVCQALLSRLQHCSTELISRHDCTALDPLRKPHRDVKPLRYRITYRVERDGLTLVEKSLRSFQEYAPTADDAREVLSAIDRIVGLFLVRHDPGFRWPESPEAEPVDADAEMVRPYTGRPQPTNCIPRSRFVHSTQAFELVPGYSIELFLRSRCATRYPENRNASIKIDSRQPTPLTLLLGEELTTRVSNLIIDPVDSWKRKFDKRHRTCNGFEGSGGCSHVEDGAVDVMVKVRNNLGPDYNYFSHRIQTSKVLFNDPNGRDFDEFANAVKAKLEKARDMSDKSLRGLDDLTLRIRELRGQNWSVHEPLTVRLDSSVTYCRQTVEAIMERLQAGISNVLESHEDALATMTVHKRGHLIFDGFLDGAGGDDNIPCEKYSSPDLERRALEFQLKERIRADITMLCKDTCSLDCTDYLPNLKIRATGASAGPRDNTQPENITRPENSTRAHSNHSRAESLGSGSVRSDHTLNKKLAQNSLREPSLAPSSPASVAPVDLARVPSGVEMAKKYGYMADFIANEEEHQSEPPSTPSLVDTDSISPRDSIVVTPQSARAMPQDQSNEGLRIIDDGRRVIYEEQNDVDAIARGVTEFHRYPEDEPIQLTKEQPAENLERKVTRRSLDTRMPDLSGNVDPALNETRLEATPVDSKPEEVASVSKEAAPVEIPTSTPAEKPESSHEEQWEIVDAAETSQPATSSLMPQEVEVSSKSETSDKSPEPPKEVPAEVEPEVKSEQQTTETVSEEVAVPVEAVEPDVAPASEVTEETKVNVIIDNFPEPPHDHHEVKTEVKKAQLEVEASTRETLPVLVAEDSVIDVEERREDLVKVDDIPRLDALRSSSDSGISLHDQAKEVPKEVTLEEKAQKEIAFKDEEPKVSEETEPELPVISEAKDYFTPLAEHTKAAASEEPDHQSGAVFSLASSPMLEPVVEEAEEEEPPKEFALSYETRALGTRSVSTPLMEKLLTPEERSHSVSHFEEHHEPPRFEPPVTLRPRPRTNTLPERRYSTALTLEIDTEIPGPEWASHNHSPIDAPPKSAIGLGHPGLGRPGLRGHRRQPSAGWLGLREQRLQDIGLRNALVPYRWRALRLDQEWDNRPSTSYSEQ</sequence>
<feature type="region of interest" description="Disordered" evidence="1">
    <location>
        <begin position="620"/>
        <end position="639"/>
    </location>
</feature>
<accession>A0A9P8WGF6</accession>
<feature type="compositionally biased region" description="Basic and acidic residues" evidence="1">
    <location>
        <begin position="1063"/>
        <end position="1080"/>
    </location>
</feature>
<gene>
    <name evidence="2" type="ORF">B0T10DRAFT_395073</name>
</gene>
<feature type="compositionally biased region" description="Polar residues" evidence="1">
    <location>
        <begin position="630"/>
        <end position="639"/>
    </location>
</feature>
<feature type="compositionally biased region" description="Basic and acidic residues" evidence="1">
    <location>
        <begin position="770"/>
        <end position="779"/>
    </location>
</feature>
<dbReference type="EMBL" id="JAGPYM010000002">
    <property type="protein sequence ID" value="KAH6898542.1"/>
    <property type="molecule type" value="Genomic_DNA"/>
</dbReference>
<feature type="region of interest" description="Disordered" evidence="1">
    <location>
        <begin position="694"/>
        <end position="862"/>
    </location>
</feature>
<dbReference type="Proteomes" id="UP000777438">
    <property type="component" value="Unassembled WGS sequence"/>
</dbReference>
<evidence type="ECO:0008006" key="4">
    <source>
        <dbReference type="Google" id="ProtNLM"/>
    </source>
</evidence>
<feature type="region of interest" description="Disordered" evidence="1">
    <location>
        <begin position="1063"/>
        <end position="1095"/>
    </location>
</feature>
<feature type="compositionally biased region" description="Basic and acidic residues" evidence="1">
    <location>
        <begin position="964"/>
        <end position="974"/>
    </location>
</feature>
<evidence type="ECO:0000256" key="1">
    <source>
        <dbReference type="SAM" id="MobiDB-lite"/>
    </source>
</evidence>
<feature type="compositionally biased region" description="Polar residues" evidence="1">
    <location>
        <begin position="787"/>
        <end position="802"/>
    </location>
</feature>
<feature type="region of interest" description="Disordered" evidence="1">
    <location>
        <begin position="964"/>
        <end position="984"/>
    </location>
</feature>
<feature type="compositionally biased region" description="Basic and acidic residues" evidence="1">
    <location>
        <begin position="803"/>
        <end position="830"/>
    </location>
</feature>